<reference evidence="2" key="2">
    <citation type="submission" date="2025-08" db="UniProtKB">
        <authorList>
            <consortium name="RefSeq"/>
        </authorList>
    </citation>
    <scope>IDENTIFICATION</scope>
</reference>
<proteinExistence type="predicted"/>
<dbReference type="PANTHER" id="PTHR33103">
    <property type="entry name" value="OS01G0153900 PROTEIN"/>
    <property type="match status" value="1"/>
</dbReference>
<gene>
    <name evidence="2" type="primary">LOC107029748</name>
</gene>
<keyword evidence="1" id="KW-1185">Reference proteome</keyword>
<dbReference type="Proteomes" id="UP000694930">
    <property type="component" value="Chromosome 9"/>
</dbReference>
<evidence type="ECO:0000313" key="1">
    <source>
        <dbReference type="Proteomes" id="UP000694930"/>
    </source>
</evidence>
<dbReference type="RefSeq" id="XP_015086683.1">
    <property type="nucleotide sequence ID" value="XM_015231197.2"/>
</dbReference>
<organism evidence="1 2">
    <name type="scientific">Solanum pennellii</name>
    <name type="common">Tomato</name>
    <name type="synonym">Lycopersicon pennellii</name>
    <dbReference type="NCBI Taxonomy" id="28526"/>
    <lineage>
        <taxon>Eukaryota</taxon>
        <taxon>Viridiplantae</taxon>
        <taxon>Streptophyta</taxon>
        <taxon>Embryophyta</taxon>
        <taxon>Tracheophyta</taxon>
        <taxon>Spermatophyta</taxon>
        <taxon>Magnoliopsida</taxon>
        <taxon>eudicotyledons</taxon>
        <taxon>Gunneridae</taxon>
        <taxon>Pentapetalae</taxon>
        <taxon>asterids</taxon>
        <taxon>lamiids</taxon>
        <taxon>Solanales</taxon>
        <taxon>Solanaceae</taxon>
        <taxon>Solanoideae</taxon>
        <taxon>Solaneae</taxon>
        <taxon>Solanum</taxon>
        <taxon>Solanum subgen. Lycopersicon</taxon>
    </lineage>
</organism>
<dbReference type="Pfam" id="PF05056">
    <property type="entry name" value="DUF674"/>
    <property type="match status" value="1"/>
</dbReference>
<dbReference type="PANTHER" id="PTHR33103:SF85">
    <property type="entry name" value="DUF674 FAMILY PROTEIN"/>
    <property type="match status" value="1"/>
</dbReference>
<sequence length="482" mass="54727">MEKEEESKVVLKLLVDEKKDQVVAAEAKVDFMDIFVSLLTLPLGTIIRLIKAEAGVVGCMNNLYQSVENLDVEDLFIEHCKTMLLNPRNRYLKYCTRLKVNIDDLGSEKCYHCSGWTTRTYCSKQSYFMNVECPCKGRFNQETILTESCSDKYLFLIGGISYLISDDLQFKPASLTTLFQMLSNVGLSDMNQIKEMNVEVGRNEVIRLLARSFISKTPLSDVFLPKQKQRRAQVDTVTMSESGNLSSISENGTSNSTKKLELKLTVRKSTKKVLCAEADNDFIDFLFNFLTIPIGSIEDVLKGSSGLRCIDNFYKSVEALDSKWFNMPPKQNSYHSEDKSNDNFKTILLKPNVATHYNSENQLLQISEGKSEFYNLHDPRQHIRGSHVPKFRKFAKEPSAFYVMDNLEVRPLSSASTICLLQELNVPMNDIEEQMISFGESEALNLLRASLTSSSSALAEGLNHKLRQQIDEDVKCKTEKLF</sequence>
<reference evidence="1" key="1">
    <citation type="journal article" date="2014" name="Nat. Genet.">
        <title>The genome of the stress-tolerant wild tomato species Solanum pennellii.</title>
        <authorList>
            <person name="Bolger A."/>
            <person name="Scossa F."/>
            <person name="Bolger M.E."/>
            <person name="Lanz C."/>
            <person name="Maumus F."/>
            <person name="Tohge T."/>
            <person name="Quesneville H."/>
            <person name="Alseekh S."/>
            <person name="Sorensen I."/>
            <person name="Lichtenstein G."/>
            <person name="Fich E.A."/>
            <person name="Conte M."/>
            <person name="Keller H."/>
            <person name="Schneeberger K."/>
            <person name="Schwacke R."/>
            <person name="Ofner I."/>
            <person name="Vrebalov J."/>
            <person name="Xu Y."/>
            <person name="Osorio S."/>
            <person name="Aflitos S.A."/>
            <person name="Schijlen E."/>
            <person name="Jimenez-Gomez J.M."/>
            <person name="Ryngajllo M."/>
            <person name="Kimura S."/>
            <person name="Kumar R."/>
            <person name="Koenig D."/>
            <person name="Headland L.R."/>
            <person name="Maloof J.N."/>
            <person name="Sinha N."/>
            <person name="van Ham R.C."/>
            <person name="Lankhorst R.K."/>
            <person name="Mao L."/>
            <person name="Vogel A."/>
            <person name="Arsova B."/>
            <person name="Panstruga R."/>
            <person name="Fei Z."/>
            <person name="Rose J.K."/>
            <person name="Zamir D."/>
            <person name="Carrari F."/>
            <person name="Giovannoni J.J."/>
            <person name="Weigel D."/>
            <person name="Usadel B."/>
            <person name="Fernie A.R."/>
        </authorList>
    </citation>
    <scope>NUCLEOTIDE SEQUENCE [LARGE SCALE GENOMIC DNA]</scope>
    <source>
        <strain evidence="1">cv. LA0716</strain>
    </source>
</reference>
<protein>
    <submittedName>
        <fullName evidence="2">Uncharacterized protein LOC107029748</fullName>
    </submittedName>
</protein>
<accession>A0ABM1HKA9</accession>
<dbReference type="InterPro" id="IPR007750">
    <property type="entry name" value="DUF674"/>
</dbReference>
<evidence type="ECO:0000313" key="2">
    <source>
        <dbReference type="RefSeq" id="XP_015086683.1"/>
    </source>
</evidence>
<dbReference type="GeneID" id="107029748"/>
<name>A0ABM1HKA9_SOLPN</name>